<evidence type="ECO:0000259" key="5">
    <source>
        <dbReference type="PROSITE" id="PS50931"/>
    </source>
</evidence>
<dbReference type="Pfam" id="PF03466">
    <property type="entry name" value="LysR_substrate"/>
    <property type="match status" value="1"/>
</dbReference>
<dbReference type="PROSITE" id="PS50931">
    <property type="entry name" value="HTH_LYSR"/>
    <property type="match status" value="1"/>
</dbReference>
<evidence type="ECO:0000256" key="3">
    <source>
        <dbReference type="ARBA" id="ARBA00023125"/>
    </source>
</evidence>
<evidence type="ECO:0000256" key="1">
    <source>
        <dbReference type="ARBA" id="ARBA00009437"/>
    </source>
</evidence>
<dbReference type="PRINTS" id="PR00039">
    <property type="entry name" value="HTHLYSR"/>
</dbReference>
<feature type="domain" description="HTH lysR-type" evidence="5">
    <location>
        <begin position="4"/>
        <end position="61"/>
    </location>
</feature>
<dbReference type="PANTHER" id="PTHR30126:SF5">
    <property type="entry name" value="HTH-TYPE TRANSCRIPTIONAL ACTIVATOR CMPR"/>
    <property type="match status" value="1"/>
</dbReference>
<dbReference type="PANTHER" id="PTHR30126">
    <property type="entry name" value="HTH-TYPE TRANSCRIPTIONAL REGULATOR"/>
    <property type="match status" value="1"/>
</dbReference>
<keyword evidence="4" id="KW-0804">Transcription</keyword>
<dbReference type="Proteomes" id="UP000264036">
    <property type="component" value="Unassembled WGS sequence"/>
</dbReference>
<dbReference type="SUPFAM" id="SSF46785">
    <property type="entry name" value="Winged helix' DNA-binding domain"/>
    <property type="match status" value="1"/>
</dbReference>
<name>A0A356LEJ9_9BURK</name>
<dbReference type="SUPFAM" id="SSF53850">
    <property type="entry name" value="Periplasmic binding protein-like II"/>
    <property type="match status" value="1"/>
</dbReference>
<sequence>MRRYTLRQLDTFLEVARAESVSKAAEKLHVTQPAVSTQLRQLEDALGIALVEANGRQIRLTAAGREVEQYAIAATSQLSQLDDVVEGLKGLQRGRINLGIVGTAKYFVPMLLVHFRKRFPGIEIALQIQNRDQIFNMLERNELDLAITGRVPERLDCLSEAFATNPLGFVSAPEHPLSRRRQAPLSIFNDIDFVVREAGSGTRATMESIFAQNNISPRIVMEMPSNESIKQAVMAGMGLTFLSLRTVRHELAAGHLALLDIQGTPILRQWRVAHLRTKKLAPAALGLKAFLISDGAALINVWA</sequence>
<evidence type="ECO:0000256" key="4">
    <source>
        <dbReference type="ARBA" id="ARBA00023163"/>
    </source>
</evidence>
<dbReference type="InterPro" id="IPR005119">
    <property type="entry name" value="LysR_subst-bd"/>
</dbReference>
<organism evidence="6 7">
    <name type="scientific">Advenella kashmirensis</name>
    <dbReference type="NCBI Taxonomy" id="310575"/>
    <lineage>
        <taxon>Bacteria</taxon>
        <taxon>Pseudomonadati</taxon>
        <taxon>Pseudomonadota</taxon>
        <taxon>Betaproteobacteria</taxon>
        <taxon>Burkholderiales</taxon>
        <taxon>Alcaligenaceae</taxon>
    </lineage>
</organism>
<accession>A0A356LEJ9</accession>
<proteinExistence type="inferred from homology"/>
<protein>
    <submittedName>
        <fullName evidence="6">LysR family transcriptional regulator</fullName>
    </submittedName>
</protein>
<gene>
    <name evidence="6" type="ORF">DD666_08425</name>
</gene>
<dbReference type="EMBL" id="DOEK01000021">
    <property type="protein sequence ID" value="HBP29427.1"/>
    <property type="molecule type" value="Genomic_DNA"/>
</dbReference>
<evidence type="ECO:0000313" key="6">
    <source>
        <dbReference type="EMBL" id="HBP29427.1"/>
    </source>
</evidence>
<evidence type="ECO:0000256" key="2">
    <source>
        <dbReference type="ARBA" id="ARBA00023015"/>
    </source>
</evidence>
<dbReference type="Pfam" id="PF00126">
    <property type="entry name" value="HTH_1"/>
    <property type="match status" value="1"/>
</dbReference>
<dbReference type="InterPro" id="IPR036390">
    <property type="entry name" value="WH_DNA-bd_sf"/>
</dbReference>
<reference evidence="6 7" key="1">
    <citation type="journal article" date="2018" name="Nat. Biotechnol.">
        <title>A standardized bacterial taxonomy based on genome phylogeny substantially revises the tree of life.</title>
        <authorList>
            <person name="Parks D.H."/>
            <person name="Chuvochina M."/>
            <person name="Waite D.W."/>
            <person name="Rinke C."/>
            <person name="Skarshewski A."/>
            <person name="Chaumeil P.A."/>
            <person name="Hugenholtz P."/>
        </authorList>
    </citation>
    <scope>NUCLEOTIDE SEQUENCE [LARGE SCALE GENOMIC DNA]</scope>
    <source>
        <strain evidence="6">UBA10707</strain>
    </source>
</reference>
<evidence type="ECO:0000313" key="7">
    <source>
        <dbReference type="Proteomes" id="UP000264036"/>
    </source>
</evidence>
<comment type="similarity">
    <text evidence="1">Belongs to the LysR transcriptional regulatory family.</text>
</comment>
<dbReference type="InterPro" id="IPR000847">
    <property type="entry name" value="LysR_HTH_N"/>
</dbReference>
<dbReference type="FunFam" id="1.10.10.10:FF:000001">
    <property type="entry name" value="LysR family transcriptional regulator"/>
    <property type="match status" value="1"/>
</dbReference>
<comment type="caution">
    <text evidence="6">The sequence shown here is derived from an EMBL/GenBank/DDBJ whole genome shotgun (WGS) entry which is preliminary data.</text>
</comment>
<dbReference type="InterPro" id="IPR036388">
    <property type="entry name" value="WH-like_DNA-bd_sf"/>
</dbReference>
<dbReference type="GO" id="GO:0000976">
    <property type="term" value="F:transcription cis-regulatory region binding"/>
    <property type="evidence" value="ECO:0007669"/>
    <property type="project" value="TreeGrafter"/>
</dbReference>
<dbReference type="GO" id="GO:0003700">
    <property type="term" value="F:DNA-binding transcription factor activity"/>
    <property type="evidence" value="ECO:0007669"/>
    <property type="project" value="InterPro"/>
</dbReference>
<keyword evidence="3" id="KW-0238">DNA-binding</keyword>
<dbReference type="AlphaFoldDB" id="A0A356LEJ9"/>
<dbReference type="Gene3D" id="3.40.190.290">
    <property type="match status" value="1"/>
</dbReference>
<dbReference type="Gene3D" id="1.10.10.10">
    <property type="entry name" value="Winged helix-like DNA-binding domain superfamily/Winged helix DNA-binding domain"/>
    <property type="match status" value="1"/>
</dbReference>
<keyword evidence="2" id="KW-0805">Transcription regulation</keyword>